<dbReference type="AlphaFoldDB" id="A0AAF0E653"/>
<evidence type="ECO:0000256" key="1">
    <source>
        <dbReference type="ARBA" id="ARBA00004395"/>
    </source>
</evidence>
<dbReference type="GO" id="GO:0006891">
    <property type="term" value="P:intra-Golgi vesicle-mediated transport"/>
    <property type="evidence" value="ECO:0007669"/>
    <property type="project" value="InterPro"/>
</dbReference>
<keyword evidence="4" id="KW-0813">Transport</keyword>
<dbReference type="Proteomes" id="UP001214603">
    <property type="component" value="Chromosome 7"/>
</dbReference>
<evidence type="ECO:0000313" key="8">
    <source>
        <dbReference type="EMBL" id="WFD04242.1"/>
    </source>
</evidence>
<keyword evidence="7" id="KW-0472">Membrane</keyword>
<evidence type="ECO:0000256" key="6">
    <source>
        <dbReference type="ARBA" id="ARBA00023034"/>
    </source>
</evidence>
<dbReference type="PANTHER" id="PTHR31658">
    <property type="entry name" value="CONSERVED OLIGOMERIC GOLGI COMPLEX SUBUNIT 1"/>
    <property type="match status" value="1"/>
</dbReference>
<sequence length="653" mass="68936">MTEPRADAAPSVADALHHDADALFTRHSVRDVEAYSAQLLRLSDEKKRAARALVGDRYQELLGVAKTVVSMQTSLASLRGTLAALDTGIEQHSARASDRASRLATAALPDCPARPLLACALLLRDAPAIAEAALARGALLHAAWGVFFGDAAAAHLAAHAPHATELAEITHAQASLQRTRAAIVTHATSRLTQDAVGNVLAALTTLVVLGEQTPAEGLAYFHAERYAQIRTRLHDPTHDAHGGMQAIAECYAQTLVHTRAIFAPHGKPSPLHTALDALGDGERTSRFYALGAPMLGDHAASIYAHLPPAVVHGTPPAPRLPSAAEVDEACGRWSARVCADLDTLSTRLCPVEDLDAVAACRAELRATMQQPDEHAALQPALDALHARFASLLDARAVQLVEQTLQATAASFRDAVQAGLASAAAHDAPLFPPAPAALEACTLVETHLARAARHAHVYGHAASEPLARTCEQIAAYLAEAATDDAPALAYLIRLSRRLHARVAPALQESVPDWSGRLAQVSEVLQRRWAAVEVERALAAGRAERPDAAPDGGAQISRALRTALGTLSRAQLRLHTDAPDTLPAFARAWTSASAFDAAFLQHLQGAPATPEVAAEAARLRLMLAPWTLASRGVPAERVRPPTVPVAPVAPRIPPL</sequence>
<evidence type="ECO:0000256" key="2">
    <source>
        <dbReference type="ARBA" id="ARBA00006653"/>
    </source>
</evidence>
<evidence type="ECO:0000256" key="4">
    <source>
        <dbReference type="ARBA" id="ARBA00022448"/>
    </source>
</evidence>
<comment type="similarity">
    <text evidence="2">Belongs to the COG1 family.</text>
</comment>
<keyword evidence="9" id="KW-1185">Reference proteome</keyword>
<evidence type="ECO:0000256" key="3">
    <source>
        <dbReference type="ARBA" id="ARBA00020978"/>
    </source>
</evidence>
<protein>
    <recommendedName>
        <fullName evidence="3">Conserved oligomeric Golgi complex subunit 1</fullName>
    </recommendedName>
</protein>
<dbReference type="GO" id="GO:0017119">
    <property type="term" value="C:Golgi transport complex"/>
    <property type="evidence" value="ECO:0007669"/>
    <property type="project" value="InterPro"/>
</dbReference>
<proteinExistence type="inferred from homology"/>
<keyword evidence="5" id="KW-0653">Protein transport</keyword>
<keyword evidence="6" id="KW-0333">Golgi apparatus</keyword>
<dbReference type="Pfam" id="PF08700">
    <property type="entry name" value="VPS51_Exo84_N"/>
    <property type="match status" value="1"/>
</dbReference>
<dbReference type="EMBL" id="CP119940">
    <property type="protein sequence ID" value="WFD04242.1"/>
    <property type="molecule type" value="Genomic_DNA"/>
</dbReference>
<evidence type="ECO:0000256" key="5">
    <source>
        <dbReference type="ARBA" id="ARBA00022927"/>
    </source>
</evidence>
<comment type="subcellular location">
    <subcellularLocation>
        <location evidence="1">Golgi apparatus membrane</location>
        <topology evidence="1">Peripheral membrane protein</topology>
    </subcellularLocation>
</comment>
<gene>
    <name evidence="8" type="ORF">MOBT1_002947</name>
</gene>
<evidence type="ECO:0000313" key="9">
    <source>
        <dbReference type="Proteomes" id="UP001214603"/>
    </source>
</evidence>
<dbReference type="InterPro" id="IPR033370">
    <property type="entry name" value="COG1"/>
</dbReference>
<organism evidence="8 9">
    <name type="scientific">Malassezia obtusa</name>
    <dbReference type="NCBI Taxonomy" id="76774"/>
    <lineage>
        <taxon>Eukaryota</taxon>
        <taxon>Fungi</taxon>
        <taxon>Dikarya</taxon>
        <taxon>Basidiomycota</taxon>
        <taxon>Ustilaginomycotina</taxon>
        <taxon>Malasseziomycetes</taxon>
        <taxon>Malasseziales</taxon>
        <taxon>Malasseziaceae</taxon>
        <taxon>Malassezia</taxon>
    </lineage>
</organism>
<dbReference type="PANTHER" id="PTHR31658:SF0">
    <property type="entry name" value="CONSERVED OLIGOMERIC GOLGI COMPLEX SUBUNIT 1"/>
    <property type="match status" value="1"/>
</dbReference>
<dbReference type="GO" id="GO:0015031">
    <property type="term" value="P:protein transport"/>
    <property type="evidence" value="ECO:0007669"/>
    <property type="project" value="UniProtKB-KW"/>
</dbReference>
<reference evidence="8" key="1">
    <citation type="submission" date="2023-03" db="EMBL/GenBank/DDBJ databases">
        <title>Mating type loci evolution in Malassezia.</title>
        <authorList>
            <person name="Coelho M.A."/>
        </authorList>
    </citation>
    <scope>NUCLEOTIDE SEQUENCE</scope>
    <source>
        <strain evidence="8">CBS 7876</strain>
    </source>
</reference>
<evidence type="ECO:0000256" key="7">
    <source>
        <dbReference type="ARBA" id="ARBA00023136"/>
    </source>
</evidence>
<dbReference type="GO" id="GO:0000139">
    <property type="term" value="C:Golgi membrane"/>
    <property type="evidence" value="ECO:0007669"/>
    <property type="project" value="UniProtKB-SubCell"/>
</dbReference>
<name>A0AAF0E653_9BASI</name>
<accession>A0AAF0E653</accession>